<dbReference type="Proteomes" id="UP000184447">
    <property type="component" value="Unassembled WGS sequence"/>
</dbReference>
<gene>
    <name evidence="2" type="ORF">SAMN02745207_02254</name>
</gene>
<dbReference type="AlphaFoldDB" id="A0A1M5VEK7"/>
<dbReference type="InterPro" id="IPR019198">
    <property type="entry name" value="Beta_propeller_containing"/>
</dbReference>
<name>A0A1M5VEK7_9CLOT</name>
<accession>A0A1M5VEK7</accession>
<dbReference type="Pfam" id="PF09826">
    <property type="entry name" value="Beta_propel"/>
    <property type="match status" value="1"/>
</dbReference>
<keyword evidence="1" id="KW-1133">Transmembrane helix</keyword>
<organism evidence="2 3">
    <name type="scientific">Clostridium grantii DSM 8605</name>
    <dbReference type="NCBI Taxonomy" id="1121316"/>
    <lineage>
        <taxon>Bacteria</taxon>
        <taxon>Bacillati</taxon>
        <taxon>Bacillota</taxon>
        <taxon>Clostridia</taxon>
        <taxon>Eubacteriales</taxon>
        <taxon>Clostridiaceae</taxon>
        <taxon>Clostridium</taxon>
    </lineage>
</organism>
<keyword evidence="1" id="KW-0812">Transmembrane</keyword>
<feature type="transmembrane region" description="Helical" evidence="1">
    <location>
        <begin position="39"/>
        <end position="61"/>
    </location>
</feature>
<dbReference type="EMBL" id="FQXM01000011">
    <property type="protein sequence ID" value="SHH73689.1"/>
    <property type="molecule type" value="Genomic_DNA"/>
</dbReference>
<keyword evidence="3" id="KW-1185">Reference proteome</keyword>
<dbReference type="RefSeq" id="WP_073338532.1">
    <property type="nucleotide sequence ID" value="NZ_FQXM01000011.1"/>
</dbReference>
<keyword evidence="1" id="KW-0472">Membrane</keyword>
<evidence type="ECO:0000313" key="2">
    <source>
        <dbReference type="EMBL" id="SHH73689.1"/>
    </source>
</evidence>
<evidence type="ECO:0000256" key="1">
    <source>
        <dbReference type="SAM" id="Phobius"/>
    </source>
</evidence>
<reference evidence="2 3" key="1">
    <citation type="submission" date="2016-11" db="EMBL/GenBank/DDBJ databases">
        <authorList>
            <person name="Jaros S."/>
            <person name="Januszkiewicz K."/>
            <person name="Wedrychowicz H."/>
        </authorList>
    </citation>
    <scope>NUCLEOTIDE SEQUENCE [LARGE SCALE GENOMIC DNA]</scope>
    <source>
        <strain evidence="2 3">DSM 8605</strain>
    </source>
</reference>
<proteinExistence type="predicted"/>
<evidence type="ECO:0000313" key="3">
    <source>
        <dbReference type="Proteomes" id="UP000184447"/>
    </source>
</evidence>
<protein>
    <submittedName>
        <fullName evidence="2">Secreted protein containing C-terminal beta-propeller domain</fullName>
    </submittedName>
</protein>
<sequence length="699" mass="79434">MNEFKELKEDFENIQVPPEIDLIIEKSIKRAKAYKKGRFIKNSFIAASLTIFIVAGAVGFLKLPDLKKSNMAIENKSENQNLSEILDNSTKEVTPLPTVDSKDNLIALLDSVPEYYHDLSNNLNLKGGEWVEDSLKATYETNAVNFSDSKEYSKTNIQVSGVDEEDLYKTDGEYIYKIIPFGDESSFNIVKAYPAEEMENVSSVTFEKGFRPKGLYLDGDKVVVIGDYYIEEKHAPKPPFTESLDEIKAYVYNIEDKNHITKIKEISMEGYYVSSRMVDSIVYIITNESIDKENLDALGAKITPEFNDSHRDTAIVKDFACIKYLPNTITANYINIASINLKAPNEIINTETILGYGNNIYSSAQNLYISGTSFDEKGNEKTNIYKFALDKGEVKFIAEGNVPGSVLNQFSMDEYNEYFRIATTSDTYNESLIEEEPSDSDKAIKDYKYSSLISDTKNNMYVLDNNLDVVGEIENLAEGERIYSARFMGDKAYMVTYKQVDPLFVLDFSIPTDPKVLGELKIPGFSDYLHPYDENHIIGFGQNTSVINDDGIERVINEGMKMVLFDVSDFSNPKVQFSTYIGDSNTYSQVSYDHKAFLFSKEKNLIAFPINDEYGDGFQGAYIYNVDLEKGFTFKGKITHTTEEELNDIYSNSKPDSAYWAHLIERIFYIDNRIYTLSRELVKASDLETLEEIKSLELK</sequence>
<dbReference type="OrthoDB" id="9778998at2"/>